<keyword evidence="5 6" id="KW-0408">Iron</keyword>
<feature type="binding site" description="covalent" evidence="6">
    <location>
        <position position="57"/>
    </location>
    <ligand>
        <name>heme c</name>
        <dbReference type="ChEBI" id="CHEBI:61717"/>
    </ligand>
</feature>
<dbReference type="STRING" id="758820.SAMN00777080_3798"/>
<evidence type="ECO:0000256" key="2">
    <source>
        <dbReference type="ARBA" id="ARBA00022617"/>
    </source>
</evidence>
<keyword evidence="2 6" id="KW-0349">Heme</keyword>
<evidence type="ECO:0000259" key="7">
    <source>
        <dbReference type="PROSITE" id="PS51007"/>
    </source>
</evidence>
<dbReference type="Proteomes" id="UP000192333">
    <property type="component" value="Chromosome I"/>
</dbReference>
<keyword evidence="4" id="KW-0249">Electron transport</keyword>
<dbReference type="InterPro" id="IPR002324">
    <property type="entry name" value="Cyt_c_ID"/>
</dbReference>
<accession>A0A1W2H8N2</accession>
<sequence length="130" mass="14684">MIFCILGVSCQQSKRNEIENSMEKTSKDYIRAIPGNDGPLDLDLVKRGEVLIAYADCYDCHRTENRSKGPAFQDIAKRYPVQQVYMDHLARKIINGSTGAWGYPVMDPHPNVSMKEAQTMASFILSLKNK</sequence>
<evidence type="ECO:0000256" key="6">
    <source>
        <dbReference type="PIRSR" id="PIRSR602324-1"/>
    </source>
</evidence>
<dbReference type="EMBL" id="LT838813">
    <property type="protein sequence ID" value="SMD45154.1"/>
    <property type="molecule type" value="Genomic_DNA"/>
</dbReference>
<proteinExistence type="predicted"/>
<reference evidence="9" key="1">
    <citation type="submission" date="2017-04" db="EMBL/GenBank/DDBJ databases">
        <authorList>
            <person name="Varghese N."/>
            <person name="Submissions S."/>
        </authorList>
    </citation>
    <scope>NUCLEOTIDE SEQUENCE [LARGE SCALE GENOMIC DNA]</scope>
    <source>
        <strain evidence="9">DSM 16537</strain>
    </source>
</reference>
<feature type="domain" description="Cytochrome c" evidence="7">
    <location>
        <begin position="43"/>
        <end position="128"/>
    </location>
</feature>
<gene>
    <name evidence="8" type="ORF">SAMN00777080_3798</name>
</gene>
<dbReference type="Pfam" id="PF00034">
    <property type="entry name" value="Cytochrom_C"/>
    <property type="match status" value="1"/>
</dbReference>
<comment type="PTM">
    <text evidence="6">Binds 1 heme c group covalently per subunit.</text>
</comment>
<feature type="binding site" description="covalent" evidence="6">
    <location>
        <position position="61"/>
    </location>
    <ligand>
        <name>heme c</name>
        <dbReference type="ChEBI" id="CHEBI:61717"/>
    </ligand>
</feature>
<evidence type="ECO:0000256" key="4">
    <source>
        <dbReference type="ARBA" id="ARBA00022982"/>
    </source>
</evidence>
<dbReference type="InterPro" id="IPR036909">
    <property type="entry name" value="Cyt_c-like_dom_sf"/>
</dbReference>
<keyword evidence="1" id="KW-0813">Transport</keyword>
<dbReference type="GO" id="GO:0020037">
    <property type="term" value="F:heme binding"/>
    <property type="evidence" value="ECO:0007669"/>
    <property type="project" value="InterPro"/>
</dbReference>
<evidence type="ECO:0000256" key="1">
    <source>
        <dbReference type="ARBA" id="ARBA00022448"/>
    </source>
</evidence>
<keyword evidence="9" id="KW-1185">Reference proteome</keyword>
<organism evidence="8 9">
    <name type="scientific">Aquiflexum balticum DSM 16537</name>
    <dbReference type="NCBI Taxonomy" id="758820"/>
    <lineage>
        <taxon>Bacteria</taxon>
        <taxon>Pseudomonadati</taxon>
        <taxon>Bacteroidota</taxon>
        <taxon>Cytophagia</taxon>
        <taxon>Cytophagales</taxon>
        <taxon>Cyclobacteriaceae</taxon>
        <taxon>Aquiflexum</taxon>
    </lineage>
</organism>
<dbReference type="GO" id="GO:0005506">
    <property type="term" value="F:iron ion binding"/>
    <property type="evidence" value="ECO:0007669"/>
    <property type="project" value="InterPro"/>
</dbReference>
<evidence type="ECO:0000313" key="9">
    <source>
        <dbReference type="Proteomes" id="UP000192333"/>
    </source>
</evidence>
<evidence type="ECO:0000256" key="3">
    <source>
        <dbReference type="ARBA" id="ARBA00022723"/>
    </source>
</evidence>
<dbReference type="PRINTS" id="PR00606">
    <property type="entry name" value="CYTCHROMECID"/>
</dbReference>
<name>A0A1W2H8N2_9BACT</name>
<dbReference type="InterPro" id="IPR009056">
    <property type="entry name" value="Cyt_c-like_dom"/>
</dbReference>
<dbReference type="GO" id="GO:0009055">
    <property type="term" value="F:electron transfer activity"/>
    <property type="evidence" value="ECO:0007669"/>
    <property type="project" value="InterPro"/>
</dbReference>
<dbReference type="Gene3D" id="1.10.760.10">
    <property type="entry name" value="Cytochrome c-like domain"/>
    <property type="match status" value="1"/>
</dbReference>
<protein>
    <submittedName>
        <fullName evidence="8">Cytochrome c</fullName>
    </submittedName>
</protein>
<evidence type="ECO:0000313" key="8">
    <source>
        <dbReference type="EMBL" id="SMD45154.1"/>
    </source>
</evidence>
<keyword evidence="3 6" id="KW-0479">Metal-binding</keyword>
<dbReference type="PROSITE" id="PS51007">
    <property type="entry name" value="CYTC"/>
    <property type="match status" value="1"/>
</dbReference>
<feature type="binding site" description="covalent" evidence="6">
    <location>
        <position position="106"/>
    </location>
    <ligand>
        <name>heme c</name>
        <dbReference type="ChEBI" id="CHEBI:61717"/>
    </ligand>
</feature>
<dbReference type="SUPFAM" id="SSF46626">
    <property type="entry name" value="Cytochrome c"/>
    <property type="match status" value="1"/>
</dbReference>
<dbReference type="AlphaFoldDB" id="A0A1W2H8N2"/>
<evidence type="ECO:0000256" key="5">
    <source>
        <dbReference type="ARBA" id="ARBA00023004"/>
    </source>
</evidence>